<feature type="binding site" evidence="12">
    <location>
        <position position="540"/>
    </location>
    <ligand>
        <name>Zn(2+)</name>
        <dbReference type="ChEBI" id="CHEBI:29105"/>
        <label>2</label>
    </ligand>
</feature>
<evidence type="ECO:0000256" key="3">
    <source>
        <dbReference type="ARBA" id="ARBA00022723"/>
    </source>
</evidence>
<dbReference type="Pfam" id="PF18319">
    <property type="entry name" value="Zn_ribbon_PriA"/>
    <property type="match status" value="1"/>
</dbReference>
<keyword evidence="7 12" id="KW-0862">Zinc</keyword>
<feature type="domain" description="Helicase ATP-binding" evidence="13">
    <location>
        <begin position="282"/>
        <end position="448"/>
    </location>
</feature>
<keyword evidence="2 12" id="KW-0235">DNA replication</keyword>
<dbReference type="Pfam" id="PF00271">
    <property type="entry name" value="Helicase_C"/>
    <property type="match status" value="1"/>
</dbReference>
<dbReference type="InterPro" id="IPR027417">
    <property type="entry name" value="P-loop_NTPase"/>
</dbReference>
<dbReference type="SMART" id="SM00487">
    <property type="entry name" value="DEXDc"/>
    <property type="match status" value="1"/>
</dbReference>
<dbReference type="GO" id="GO:0016787">
    <property type="term" value="F:hydrolase activity"/>
    <property type="evidence" value="ECO:0007669"/>
    <property type="project" value="UniProtKB-KW"/>
</dbReference>
<dbReference type="GO" id="GO:1990077">
    <property type="term" value="C:primosome complex"/>
    <property type="evidence" value="ECO:0007669"/>
    <property type="project" value="UniProtKB-UniRule"/>
</dbReference>
<comment type="caution">
    <text evidence="14">The sequence shown here is derived from an EMBL/GenBank/DDBJ whole genome shotgun (WGS) entry which is preliminary data.</text>
</comment>
<evidence type="ECO:0000256" key="1">
    <source>
        <dbReference type="ARBA" id="ARBA00022515"/>
    </source>
</evidence>
<dbReference type="CDD" id="cd17929">
    <property type="entry name" value="DEXHc_priA"/>
    <property type="match status" value="1"/>
</dbReference>
<keyword evidence="1 12" id="KW-0639">Primosome</keyword>
<dbReference type="Pfam" id="PF17764">
    <property type="entry name" value="PriA_3primeBD"/>
    <property type="match status" value="1"/>
</dbReference>
<dbReference type="InterPro" id="IPR005259">
    <property type="entry name" value="PriA"/>
</dbReference>
<dbReference type="GO" id="GO:0006270">
    <property type="term" value="P:DNA replication initiation"/>
    <property type="evidence" value="ECO:0007669"/>
    <property type="project" value="TreeGrafter"/>
</dbReference>
<dbReference type="InterPro" id="IPR011545">
    <property type="entry name" value="DEAD/DEAH_box_helicase_dom"/>
</dbReference>
<dbReference type="FunFam" id="3.40.50.300:FF:000489">
    <property type="entry name" value="Primosome assembly protein PriA"/>
    <property type="match status" value="1"/>
</dbReference>
<name>A0AAJ1Q7S3_9LACT</name>
<comment type="catalytic activity">
    <reaction evidence="12">
        <text>Couples ATP hydrolysis with the unwinding of duplex DNA by translocating in the 3'-5' direction.</text>
        <dbReference type="EC" id="5.6.2.4"/>
    </reaction>
</comment>
<feature type="binding site" evidence="12">
    <location>
        <position position="537"/>
    </location>
    <ligand>
        <name>Zn(2+)</name>
        <dbReference type="ChEBI" id="CHEBI:29105"/>
        <label>2</label>
    </ligand>
</feature>
<dbReference type="SMART" id="SM00490">
    <property type="entry name" value="HELICc"/>
    <property type="match status" value="1"/>
</dbReference>
<feature type="binding site" evidence="12">
    <location>
        <position position="553"/>
    </location>
    <ligand>
        <name>Zn(2+)</name>
        <dbReference type="ChEBI" id="CHEBI:29105"/>
        <label>1</label>
    </ligand>
</feature>
<dbReference type="InterPro" id="IPR041222">
    <property type="entry name" value="PriA_3primeBD"/>
</dbReference>
<evidence type="ECO:0000256" key="11">
    <source>
        <dbReference type="ARBA" id="ARBA00048988"/>
    </source>
</evidence>
<dbReference type="InterPro" id="IPR041236">
    <property type="entry name" value="PriA_C"/>
</dbReference>
<comment type="cofactor">
    <cofactor evidence="12">
        <name>Zn(2+)</name>
        <dbReference type="ChEBI" id="CHEBI:29105"/>
    </cofactor>
    <text evidence="12">Binds 2 zinc ions per subunit.</text>
</comment>
<keyword evidence="10 12" id="KW-0413">Isomerase</keyword>
<dbReference type="GO" id="GO:0005524">
    <property type="term" value="F:ATP binding"/>
    <property type="evidence" value="ECO:0007669"/>
    <property type="project" value="UniProtKB-UniRule"/>
</dbReference>
<dbReference type="Proteomes" id="UP001229251">
    <property type="component" value="Unassembled WGS sequence"/>
</dbReference>
<evidence type="ECO:0000313" key="15">
    <source>
        <dbReference type="Proteomes" id="UP001229251"/>
    </source>
</evidence>
<dbReference type="GO" id="GO:0006302">
    <property type="term" value="P:double-strand break repair"/>
    <property type="evidence" value="ECO:0007669"/>
    <property type="project" value="InterPro"/>
</dbReference>
<dbReference type="RefSeq" id="WP_285066519.1">
    <property type="nucleotide sequence ID" value="NZ_JASOOE010000027.1"/>
</dbReference>
<keyword evidence="8 12" id="KW-0067">ATP-binding</keyword>
<evidence type="ECO:0000256" key="10">
    <source>
        <dbReference type="ARBA" id="ARBA00023235"/>
    </source>
</evidence>
<comment type="similarity">
    <text evidence="12">Belongs to the helicase family. PriA subfamily.</text>
</comment>
<dbReference type="EMBL" id="JASOOE010000027">
    <property type="protein sequence ID" value="MDK7188111.1"/>
    <property type="molecule type" value="Genomic_DNA"/>
</dbReference>
<evidence type="ECO:0000256" key="8">
    <source>
        <dbReference type="ARBA" id="ARBA00022840"/>
    </source>
</evidence>
<dbReference type="InterPro" id="IPR001650">
    <property type="entry name" value="Helicase_C-like"/>
</dbReference>
<evidence type="ECO:0000256" key="9">
    <source>
        <dbReference type="ARBA" id="ARBA00023125"/>
    </source>
</evidence>
<evidence type="ECO:0000256" key="7">
    <source>
        <dbReference type="ARBA" id="ARBA00022833"/>
    </source>
</evidence>
<dbReference type="NCBIfam" id="NF004066">
    <property type="entry name" value="PRK05580.1-3"/>
    <property type="match status" value="1"/>
</dbReference>
<dbReference type="GO" id="GO:0043138">
    <property type="term" value="F:3'-5' DNA helicase activity"/>
    <property type="evidence" value="ECO:0007669"/>
    <property type="project" value="UniProtKB-EC"/>
</dbReference>
<accession>A0AAJ1Q7S3</accession>
<organism evidence="14 15">
    <name type="scientific">Facklamia hominis</name>
    <dbReference type="NCBI Taxonomy" id="178214"/>
    <lineage>
        <taxon>Bacteria</taxon>
        <taxon>Bacillati</taxon>
        <taxon>Bacillota</taxon>
        <taxon>Bacilli</taxon>
        <taxon>Lactobacillales</taxon>
        <taxon>Aerococcaceae</taxon>
        <taxon>Facklamia</taxon>
    </lineage>
</organism>
<dbReference type="InterPro" id="IPR014001">
    <property type="entry name" value="Helicase_ATP-bd"/>
</dbReference>
<keyword evidence="3 12" id="KW-0479">Metal-binding</keyword>
<dbReference type="PROSITE" id="PS51192">
    <property type="entry name" value="HELICASE_ATP_BIND_1"/>
    <property type="match status" value="1"/>
</dbReference>
<evidence type="ECO:0000256" key="4">
    <source>
        <dbReference type="ARBA" id="ARBA00022741"/>
    </source>
</evidence>
<dbReference type="Gene3D" id="3.40.50.300">
    <property type="entry name" value="P-loop containing nucleotide triphosphate hydrolases"/>
    <property type="match status" value="2"/>
</dbReference>
<evidence type="ECO:0000259" key="13">
    <source>
        <dbReference type="PROSITE" id="PS51192"/>
    </source>
</evidence>
<protein>
    <recommendedName>
        <fullName evidence="12">Replication restart protein PriA</fullName>
    </recommendedName>
    <alternativeName>
        <fullName evidence="12">ATP-dependent DNA helicase PriA</fullName>
        <ecNumber evidence="12">5.6.2.4</ecNumber>
    </alternativeName>
    <alternativeName>
        <fullName evidence="12">DNA 3'-5' helicase PriA</fullName>
    </alternativeName>
</protein>
<dbReference type="Pfam" id="PF18074">
    <property type="entry name" value="PriA_C"/>
    <property type="match status" value="1"/>
</dbReference>
<evidence type="ECO:0000256" key="5">
    <source>
        <dbReference type="ARBA" id="ARBA00022801"/>
    </source>
</evidence>
<comment type="catalytic activity">
    <reaction evidence="11 12">
        <text>ATP + H2O = ADP + phosphate + H(+)</text>
        <dbReference type="Rhea" id="RHEA:13065"/>
        <dbReference type="ChEBI" id="CHEBI:15377"/>
        <dbReference type="ChEBI" id="CHEBI:15378"/>
        <dbReference type="ChEBI" id="CHEBI:30616"/>
        <dbReference type="ChEBI" id="CHEBI:43474"/>
        <dbReference type="ChEBI" id="CHEBI:456216"/>
        <dbReference type="EC" id="5.6.2.4"/>
    </reaction>
</comment>
<dbReference type="GO" id="GO:0006269">
    <property type="term" value="P:DNA replication, synthesis of primer"/>
    <property type="evidence" value="ECO:0007669"/>
    <property type="project" value="UniProtKB-KW"/>
</dbReference>
<dbReference type="FunFam" id="3.40.1440.60:FF:000001">
    <property type="entry name" value="Primosomal protein N"/>
    <property type="match status" value="1"/>
</dbReference>
<dbReference type="Pfam" id="PF00270">
    <property type="entry name" value="DEAD"/>
    <property type="match status" value="1"/>
</dbReference>
<evidence type="ECO:0000313" key="14">
    <source>
        <dbReference type="EMBL" id="MDK7188111.1"/>
    </source>
</evidence>
<feature type="binding site" evidence="12">
    <location>
        <position position="550"/>
    </location>
    <ligand>
        <name>Zn(2+)</name>
        <dbReference type="ChEBI" id="CHEBI:29105"/>
        <label>1</label>
    </ligand>
</feature>
<dbReference type="InterPro" id="IPR040498">
    <property type="entry name" value="PriA_CRR"/>
</dbReference>
<dbReference type="NCBIfam" id="TIGR00595">
    <property type="entry name" value="priA"/>
    <property type="match status" value="1"/>
</dbReference>
<feature type="binding site" evidence="12">
    <location>
        <position position="510"/>
    </location>
    <ligand>
        <name>Zn(2+)</name>
        <dbReference type="ChEBI" id="CHEBI:29105"/>
        <label>1</label>
    </ligand>
</feature>
<sequence>MFVEVVVDIPSAQVNHTFEYHVPKEWQDALELGMRVEVPFGARKLMAIVVAIKDQVEFEGTIRDITAVLDYQSYLNEELIKLSQELSYRLQCYWISVLQAMLPSMLKVKYQTVFRILDKDPLLPKVDFSDTDQDPEIAKHDLETYLTPNQIKQLIRLNKIRIEYRVLDQKTQKKLHYISPDSYDPDILKKNIQTLSKRSKKQIQVLQYLQNQPPKSPLTIQQLSKAAEVSKSVIDRLIDQEILAVYEADEYRRPDQIDQIEVNPARPLLTSQQLAFDQLAECLDQKKAQTFLLEGVTGSGKTEVYLQLIAKVLSESRTAMLLVPEISLTPQMVKQVVGRFGKGVAVLHSGLSVSERYDEWRRIINQEAKIVVGARSSVFAPLKNIGLIIIDEEHETTYKQNENPRYHARDVAQWRSKYHGACLLLGSATPSLESRARAEVNRYQLIHMDQRINQRPLPPVEIIDMRQNLEEQGQLILSQKLEKAIQQRIDREEQVVLLLNRRGYASYIMCRSCGNVLQCPHCDISLTYHKYDQSLKCHYCDYHTPLIRRCPRCGSDHLRKQGMGTQKVFENLKELFPNTPVIRMDNDTTRRKGAHARLLNEFSNQKSAILLGTQMIAKGLDFENVTLVGVINADTGLNLPDFRAGEKTFQLLTQVAGRTGRGRLQGQVIIQTYNPDNYVIQFASQHNYEEFFYYEMKRRHLGKYPPYYYTCSIKLSSKNRAKAQQAIFEVKLELQEILKDKEVIILGPSNSGIERINDYYHFMLLLKFKERDILSKYQFKTLDSQLAEKKGIYIQIDHEPQYFI</sequence>
<feature type="binding site" evidence="12">
    <location>
        <position position="522"/>
    </location>
    <ligand>
        <name>Zn(2+)</name>
        <dbReference type="ChEBI" id="CHEBI:29105"/>
        <label>2</label>
    </ligand>
</feature>
<dbReference type="CDD" id="cd18804">
    <property type="entry name" value="SF2_C_priA"/>
    <property type="match status" value="1"/>
</dbReference>
<dbReference type="GO" id="GO:0003677">
    <property type="term" value="F:DNA binding"/>
    <property type="evidence" value="ECO:0007669"/>
    <property type="project" value="UniProtKB-UniRule"/>
</dbReference>
<evidence type="ECO:0000256" key="6">
    <source>
        <dbReference type="ARBA" id="ARBA00022806"/>
    </source>
</evidence>
<dbReference type="PANTHER" id="PTHR30580:SF0">
    <property type="entry name" value="PRIMOSOMAL PROTEIN N"/>
    <property type="match status" value="1"/>
</dbReference>
<proteinExistence type="inferred from homology"/>
<gene>
    <name evidence="12 14" type="primary">priA</name>
    <name evidence="14" type="ORF">QP433_09025</name>
</gene>
<keyword evidence="4 12" id="KW-0547">Nucleotide-binding</keyword>
<dbReference type="HAMAP" id="MF_00983">
    <property type="entry name" value="PriA"/>
    <property type="match status" value="1"/>
</dbReference>
<dbReference type="EC" id="5.6.2.4" evidence="12"/>
<reference evidence="14" key="1">
    <citation type="submission" date="2023-05" db="EMBL/GenBank/DDBJ databases">
        <title>Cataloging the Phylogenetic Diversity of Human Bladder Bacteria.</title>
        <authorList>
            <person name="Du J."/>
        </authorList>
    </citation>
    <scope>NUCLEOTIDE SEQUENCE</scope>
    <source>
        <strain evidence="14">UMB1231</strain>
    </source>
</reference>
<dbReference type="GO" id="GO:0008270">
    <property type="term" value="F:zinc ion binding"/>
    <property type="evidence" value="ECO:0007669"/>
    <property type="project" value="UniProtKB-UniRule"/>
</dbReference>
<feature type="binding site" evidence="12">
    <location>
        <position position="519"/>
    </location>
    <ligand>
        <name>Zn(2+)</name>
        <dbReference type="ChEBI" id="CHEBI:29105"/>
        <label>2</label>
    </ligand>
</feature>
<keyword evidence="6 12" id="KW-0347">Helicase</keyword>
<feature type="binding site" evidence="12">
    <location>
        <position position="513"/>
    </location>
    <ligand>
        <name>Zn(2+)</name>
        <dbReference type="ChEBI" id="CHEBI:29105"/>
        <label>1</label>
    </ligand>
</feature>
<dbReference type="PANTHER" id="PTHR30580">
    <property type="entry name" value="PRIMOSOMAL PROTEIN N"/>
    <property type="match status" value="1"/>
</dbReference>
<evidence type="ECO:0000256" key="2">
    <source>
        <dbReference type="ARBA" id="ARBA00022705"/>
    </source>
</evidence>
<dbReference type="SUPFAM" id="SSF52540">
    <property type="entry name" value="P-loop containing nucleoside triphosphate hydrolases"/>
    <property type="match status" value="1"/>
</dbReference>
<comment type="function">
    <text evidence="12">Initiates the restart of stalled replication forks, which reloads the replicative helicase on sites other than the origin of replication. Recognizes and binds to abandoned replication forks and remodels them to uncover a helicase loading site. Promotes assembly of the primosome at these replication forks.</text>
</comment>
<keyword evidence="5 12" id="KW-0378">Hydrolase</keyword>
<dbReference type="AlphaFoldDB" id="A0AAJ1Q7S3"/>
<comment type="subunit">
    <text evidence="12">Component of the replication restart primosome.</text>
</comment>
<dbReference type="InterPro" id="IPR042115">
    <property type="entry name" value="PriA_3primeBD_sf"/>
</dbReference>
<keyword evidence="9 12" id="KW-0238">DNA-binding</keyword>
<evidence type="ECO:0000256" key="12">
    <source>
        <dbReference type="HAMAP-Rule" id="MF_00983"/>
    </source>
</evidence>
<dbReference type="Gene3D" id="3.40.1440.60">
    <property type="entry name" value="PriA, 3(prime) DNA-binding domain"/>
    <property type="match status" value="1"/>
</dbReference>
<dbReference type="GO" id="GO:0006310">
    <property type="term" value="P:DNA recombination"/>
    <property type="evidence" value="ECO:0007669"/>
    <property type="project" value="InterPro"/>
</dbReference>